<sequence length="338" mass="34741">MRACDALPALSAVGRKLTVAAAQHVKPGGTRMAASGAVLVTGAAGLIGRRAAERLLASGRPVLATDRIAPPGLPFEVVPAELTDTARLAALVARGVAAILHCGGISGQMLAKDHPAGIFAANAAGTVTLLELARIFRVPRFVFCSSVHAYGDTPAGMDPVTEAAPLLARDAYGASKAAAEAALRAYAAEHGVAACALRLGWVYGPRRTTPSLTARMVRDAARGMPETAVDHDGSFPVPLLHVEDAVSALLAALDAPDIAGLACNIVGGPSLPVTGIAARITALRPGWRARFTPGHRLAEYRQGDFSIAAARAALGWTPQVTPEAGLAAYLDWLSREPA</sequence>
<keyword evidence="3" id="KW-1185">Reference proteome</keyword>
<dbReference type="Proteomes" id="UP000697995">
    <property type="component" value="Unassembled WGS sequence"/>
</dbReference>
<dbReference type="InterPro" id="IPR036291">
    <property type="entry name" value="NAD(P)-bd_dom_sf"/>
</dbReference>
<dbReference type="InterPro" id="IPR050177">
    <property type="entry name" value="Lipid_A_modif_metabolic_enz"/>
</dbReference>
<dbReference type="CDD" id="cd08946">
    <property type="entry name" value="SDR_e"/>
    <property type="match status" value="1"/>
</dbReference>
<gene>
    <name evidence="2" type="ORF">CKO45_03925</name>
</gene>
<accession>A0ABS1CTQ5</accession>
<evidence type="ECO:0000259" key="1">
    <source>
        <dbReference type="Pfam" id="PF01370"/>
    </source>
</evidence>
<dbReference type="PANTHER" id="PTHR43245">
    <property type="entry name" value="BIFUNCTIONAL POLYMYXIN RESISTANCE PROTEIN ARNA"/>
    <property type="match status" value="1"/>
</dbReference>
<organism evidence="2 3">
    <name type="scientific">Paracraurococcus ruber</name>
    <dbReference type="NCBI Taxonomy" id="77675"/>
    <lineage>
        <taxon>Bacteria</taxon>
        <taxon>Pseudomonadati</taxon>
        <taxon>Pseudomonadota</taxon>
        <taxon>Alphaproteobacteria</taxon>
        <taxon>Acetobacterales</taxon>
        <taxon>Roseomonadaceae</taxon>
        <taxon>Paracraurococcus</taxon>
    </lineage>
</organism>
<dbReference type="Pfam" id="PF01370">
    <property type="entry name" value="Epimerase"/>
    <property type="match status" value="1"/>
</dbReference>
<dbReference type="Gene3D" id="3.40.50.720">
    <property type="entry name" value="NAD(P)-binding Rossmann-like Domain"/>
    <property type="match status" value="1"/>
</dbReference>
<dbReference type="SUPFAM" id="SSF51735">
    <property type="entry name" value="NAD(P)-binding Rossmann-fold domains"/>
    <property type="match status" value="1"/>
</dbReference>
<evidence type="ECO:0000313" key="3">
    <source>
        <dbReference type="Proteomes" id="UP000697995"/>
    </source>
</evidence>
<name>A0ABS1CTQ5_9PROT</name>
<proteinExistence type="predicted"/>
<feature type="domain" description="NAD-dependent epimerase/dehydratase" evidence="1">
    <location>
        <begin position="38"/>
        <end position="257"/>
    </location>
</feature>
<protein>
    <recommendedName>
        <fullName evidence="1">NAD-dependent epimerase/dehydratase domain-containing protein</fullName>
    </recommendedName>
</protein>
<comment type="caution">
    <text evidence="2">The sequence shown here is derived from an EMBL/GenBank/DDBJ whole genome shotgun (WGS) entry which is preliminary data.</text>
</comment>
<reference evidence="2 3" key="1">
    <citation type="journal article" date="2020" name="Microorganisms">
        <title>Osmotic Adaptation and Compatible Solute Biosynthesis of Phototrophic Bacteria as Revealed from Genome Analyses.</title>
        <authorList>
            <person name="Imhoff J.F."/>
            <person name="Rahn T."/>
            <person name="Kunzel S."/>
            <person name="Keller A."/>
            <person name="Neulinger S.C."/>
        </authorList>
    </citation>
    <scope>NUCLEOTIDE SEQUENCE [LARGE SCALE GENOMIC DNA]</scope>
    <source>
        <strain evidence="2 3">DSM 15382</strain>
    </source>
</reference>
<dbReference type="InterPro" id="IPR001509">
    <property type="entry name" value="Epimerase_deHydtase"/>
</dbReference>
<evidence type="ECO:0000313" key="2">
    <source>
        <dbReference type="EMBL" id="MBK1657377.1"/>
    </source>
</evidence>
<dbReference type="EMBL" id="NRSG01000016">
    <property type="protein sequence ID" value="MBK1657377.1"/>
    <property type="molecule type" value="Genomic_DNA"/>
</dbReference>